<evidence type="ECO:0000259" key="1">
    <source>
        <dbReference type="Pfam" id="PF22513"/>
    </source>
</evidence>
<proteinExistence type="predicted"/>
<name>A0ABU5RVG7_9CYAN</name>
<dbReference type="SUPFAM" id="SSF47598">
    <property type="entry name" value="Ribbon-helix-helix"/>
    <property type="match status" value="1"/>
</dbReference>
<evidence type="ECO:0000313" key="2">
    <source>
        <dbReference type="EMBL" id="MEA5391784.1"/>
    </source>
</evidence>
<feature type="domain" description="Antitoxin FitA-like ribbon-helix-helix" evidence="1">
    <location>
        <begin position="2"/>
        <end position="37"/>
    </location>
</feature>
<dbReference type="RefSeq" id="WP_323305772.1">
    <property type="nucleotide sequence ID" value="NZ_JAYGHX010000006.1"/>
</dbReference>
<dbReference type="Proteomes" id="UP001304461">
    <property type="component" value="Unassembled WGS sequence"/>
</dbReference>
<protein>
    <recommendedName>
        <fullName evidence="1">Antitoxin FitA-like ribbon-helix-helix domain-containing protein</fullName>
    </recommendedName>
</protein>
<gene>
    <name evidence="2" type="ORF">VB738_11005</name>
</gene>
<dbReference type="InterPro" id="IPR053853">
    <property type="entry name" value="FitA-like_RHH"/>
</dbReference>
<reference evidence="2 3" key="1">
    <citation type="submission" date="2023-12" db="EMBL/GenBank/DDBJ databases">
        <title>Baltic Sea Cyanobacteria.</title>
        <authorList>
            <person name="Delbaje E."/>
            <person name="Fewer D.P."/>
            <person name="Shishido T.K."/>
        </authorList>
    </citation>
    <scope>NUCLEOTIDE SEQUENCE [LARGE SCALE GENOMIC DNA]</scope>
    <source>
        <strain evidence="2 3">UHCC 0139</strain>
    </source>
</reference>
<keyword evidence="3" id="KW-1185">Reference proteome</keyword>
<comment type="caution">
    <text evidence="2">The sequence shown here is derived from an EMBL/GenBank/DDBJ whole genome shotgun (WGS) entry which is preliminary data.</text>
</comment>
<sequence length="81" mass="9119">MPSLQIRDLPEPLHRLLQHRAQVHKRSLSQQALVDLEAIAGEDGRERRRLVLDRIARRGPLATALAGDQTPEALIRADREG</sequence>
<organism evidence="2 3">
    <name type="scientific">Cyanobium gracile UHCC 0139</name>
    <dbReference type="NCBI Taxonomy" id="3110308"/>
    <lineage>
        <taxon>Bacteria</taxon>
        <taxon>Bacillati</taxon>
        <taxon>Cyanobacteriota</taxon>
        <taxon>Cyanophyceae</taxon>
        <taxon>Synechococcales</taxon>
        <taxon>Prochlorococcaceae</taxon>
        <taxon>Cyanobium</taxon>
    </lineage>
</organism>
<dbReference type="Pfam" id="PF22513">
    <property type="entry name" value="FitA-like_RHH"/>
    <property type="match status" value="1"/>
</dbReference>
<accession>A0ABU5RVG7</accession>
<evidence type="ECO:0000313" key="3">
    <source>
        <dbReference type="Proteomes" id="UP001304461"/>
    </source>
</evidence>
<dbReference type="EMBL" id="JAYGHX010000006">
    <property type="protein sequence ID" value="MEA5391784.1"/>
    <property type="molecule type" value="Genomic_DNA"/>
</dbReference>
<dbReference type="InterPro" id="IPR010985">
    <property type="entry name" value="Ribbon_hlx_hlx"/>
</dbReference>